<dbReference type="PROSITE" id="PS00531">
    <property type="entry name" value="RNASE_T2_2"/>
    <property type="match status" value="1"/>
</dbReference>
<dbReference type="Pfam" id="PF00445">
    <property type="entry name" value="Ribonuclease_T2"/>
    <property type="match status" value="1"/>
</dbReference>
<dbReference type="EMBL" id="FOCI01000003">
    <property type="protein sequence ID" value="SEM70536.1"/>
    <property type="molecule type" value="Genomic_DNA"/>
</dbReference>
<dbReference type="PANTHER" id="PTHR11240">
    <property type="entry name" value="RIBONUCLEASE T2"/>
    <property type="match status" value="1"/>
</dbReference>
<dbReference type="PROSITE" id="PS00530">
    <property type="entry name" value="RNASE_T2_1"/>
    <property type="match status" value="1"/>
</dbReference>
<evidence type="ECO:0000256" key="3">
    <source>
        <dbReference type="SAM" id="SignalP"/>
    </source>
</evidence>
<organism evidence="4 5">
    <name type="scientific">Loktanella fryxellensis</name>
    <dbReference type="NCBI Taxonomy" id="245187"/>
    <lineage>
        <taxon>Bacteria</taxon>
        <taxon>Pseudomonadati</taxon>
        <taxon>Pseudomonadota</taxon>
        <taxon>Alphaproteobacteria</taxon>
        <taxon>Rhodobacterales</taxon>
        <taxon>Roseobacteraceae</taxon>
        <taxon>Loktanella</taxon>
    </lineage>
</organism>
<dbReference type="CDD" id="cd01062">
    <property type="entry name" value="RNase_T2_prok"/>
    <property type="match status" value="1"/>
</dbReference>
<dbReference type="RefSeq" id="WP_245731294.1">
    <property type="nucleotide sequence ID" value="NZ_FOCI01000003.1"/>
</dbReference>
<dbReference type="InterPro" id="IPR018188">
    <property type="entry name" value="RNase_T2_His_AS_1"/>
</dbReference>
<keyword evidence="5" id="KW-1185">Reference proteome</keyword>
<name>A0A1H8AJ45_9RHOB</name>
<keyword evidence="3" id="KW-0732">Signal</keyword>
<dbReference type="AlphaFoldDB" id="A0A1H8AJ45"/>
<evidence type="ECO:0000313" key="4">
    <source>
        <dbReference type="EMBL" id="SEM70536.1"/>
    </source>
</evidence>
<dbReference type="GO" id="GO:0006401">
    <property type="term" value="P:RNA catabolic process"/>
    <property type="evidence" value="ECO:0007669"/>
    <property type="project" value="TreeGrafter"/>
</dbReference>
<feature type="signal peptide" evidence="3">
    <location>
        <begin position="1"/>
        <end position="18"/>
    </location>
</feature>
<feature type="chain" id="PRO_5011737713" evidence="3">
    <location>
        <begin position="19"/>
        <end position="210"/>
    </location>
</feature>
<dbReference type="STRING" id="245187.SAMN04488003_103185"/>
<dbReference type="Proteomes" id="UP000199585">
    <property type="component" value="Unassembled WGS sequence"/>
</dbReference>
<proteinExistence type="inferred from homology"/>
<evidence type="ECO:0000256" key="1">
    <source>
        <dbReference type="ARBA" id="ARBA00007469"/>
    </source>
</evidence>
<dbReference type="InterPro" id="IPR001568">
    <property type="entry name" value="RNase_T2-like"/>
</dbReference>
<dbReference type="InterPro" id="IPR033130">
    <property type="entry name" value="RNase_T2_His_AS_2"/>
</dbReference>
<accession>A0A1H8AJ45</accession>
<evidence type="ECO:0000313" key="5">
    <source>
        <dbReference type="Proteomes" id="UP000199585"/>
    </source>
</evidence>
<protein>
    <submittedName>
        <fullName evidence="4">Ribonuclease T2</fullName>
    </submittedName>
</protein>
<dbReference type="Gene3D" id="3.90.730.10">
    <property type="entry name" value="Ribonuclease T2-like"/>
    <property type="match status" value="1"/>
</dbReference>
<gene>
    <name evidence="4" type="ORF">SAMN04488003_103185</name>
</gene>
<dbReference type="GO" id="GO:0003723">
    <property type="term" value="F:RNA binding"/>
    <property type="evidence" value="ECO:0007669"/>
    <property type="project" value="InterPro"/>
</dbReference>
<dbReference type="InterPro" id="IPR039378">
    <property type="entry name" value="RNase_T2_prok"/>
</dbReference>
<dbReference type="InterPro" id="IPR036430">
    <property type="entry name" value="RNase_T2-like_sf"/>
</dbReference>
<dbReference type="GO" id="GO:0033897">
    <property type="term" value="F:ribonuclease T2 activity"/>
    <property type="evidence" value="ECO:0007669"/>
    <property type="project" value="InterPro"/>
</dbReference>
<sequence>MKAVLTAIALTLALPATAQDRAGDFDYYVMALSWSPNWCDQTGRNRGSPQCADGADFGWVLHGLWPQFEAGWPQDCRTPHAPPSRAMTEGMADIMGTDGLAWYQWNKHGTCSGLTARAYFETARAAYDGIRIPQAFAALTRDVTLPASLIEDAFVDANPDLPRDGVTVTCKDGAIQEARICLTKDLEPRNCGADTRRDCTLTSAAFGAID</sequence>
<dbReference type="PANTHER" id="PTHR11240:SF22">
    <property type="entry name" value="RIBONUCLEASE T2"/>
    <property type="match status" value="1"/>
</dbReference>
<evidence type="ECO:0000256" key="2">
    <source>
        <dbReference type="RuleBase" id="RU004328"/>
    </source>
</evidence>
<reference evidence="4 5" key="1">
    <citation type="submission" date="2016-10" db="EMBL/GenBank/DDBJ databases">
        <authorList>
            <person name="de Groot N.N."/>
        </authorList>
    </citation>
    <scope>NUCLEOTIDE SEQUENCE [LARGE SCALE GENOMIC DNA]</scope>
    <source>
        <strain evidence="4 5">DSM 16213</strain>
    </source>
</reference>
<dbReference type="SUPFAM" id="SSF55895">
    <property type="entry name" value="Ribonuclease Rh-like"/>
    <property type="match status" value="1"/>
</dbReference>
<comment type="similarity">
    <text evidence="1 2">Belongs to the RNase T2 family.</text>
</comment>